<evidence type="ECO:0000256" key="2">
    <source>
        <dbReference type="ARBA" id="ARBA00001947"/>
    </source>
</evidence>
<evidence type="ECO:0000259" key="16">
    <source>
        <dbReference type="Pfam" id="PF18962"/>
    </source>
</evidence>
<evidence type="ECO:0000256" key="12">
    <source>
        <dbReference type="ARBA" id="ARBA00023049"/>
    </source>
</evidence>
<dbReference type="CDD" id="cd09603">
    <property type="entry name" value="M1_APN_like"/>
    <property type="match status" value="1"/>
</dbReference>
<dbReference type="InterPro" id="IPR027268">
    <property type="entry name" value="Peptidase_M4/M1_CTD_sf"/>
</dbReference>
<comment type="catalytic activity">
    <reaction evidence="1">
        <text>Release of an N-terminal amino acid, Xaa-|-Yaa- from a peptide, amide or arylamide. Xaa is preferably Ala, but may be most amino acids including Pro (slow action). When a terminal hydrophobic residue is followed by a prolyl residue, the two may be released as an intact Xaa-Pro dipeptide.</text>
        <dbReference type="EC" id="3.4.11.2"/>
    </reaction>
</comment>
<feature type="domain" description="Secretion system C-terminal sorting" evidence="16">
    <location>
        <begin position="537"/>
        <end position="609"/>
    </location>
</feature>
<dbReference type="AlphaFoldDB" id="A0A6N6M4C0"/>
<dbReference type="PRINTS" id="PR00756">
    <property type="entry name" value="ALADIPTASE"/>
</dbReference>
<dbReference type="EMBL" id="WACR01000006">
    <property type="protein sequence ID" value="KAB1064034.1"/>
    <property type="molecule type" value="Genomic_DNA"/>
</dbReference>
<accession>A0A6N6M4C0</accession>
<dbReference type="GO" id="GO:0005615">
    <property type="term" value="C:extracellular space"/>
    <property type="evidence" value="ECO:0007669"/>
    <property type="project" value="TreeGrafter"/>
</dbReference>
<dbReference type="Pfam" id="PF18962">
    <property type="entry name" value="Por_Secre_tail"/>
    <property type="match status" value="1"/>
</dbReference>
<dbReference type="InterPro" id="IPR001930">
    <property type="entry name" value="Peptidase_M1"/>
</dbReference>
<sequence>MEGIKKALASLFLVVVCSSVLSQTSSTIDYTYWRFDLSVQDSLLKGNVTHHFKVDSSINSFVLQASNKTLNIDSAIFHGQSQSFSHLNDTLAIQLSETPDLTNTDSITIYYTAKATTNFQDPFVIAEHNNKPLYWTLSQPLVAKNWWPTHEPLDDKADSVSFKIEVPNELTASSNGLLINQKELDSTTVFSFKHKYPIPAYLIAFAVGPYQIQEQQINVPYGKLKIENYILENEFSKFREDATFGLRSFNWFDTLLNVPYPYLNEKYGHTQMLRGGGMEHSTNSFMGNFDFPLYVHELAHQWFGNYITCSSWKHIWLNEGIATFFQGLLFERFYDGELWLQWKDVTRKSILRKPDGSLIVQDSLNPSRIFDTRLSYHKGSFVLHMLRNKIGHKTYFDALNNYLNDTALAFSYANTSDLKRHFENSCSCDLTEFFNDWVYGEGYPFYVIEWEQNGSVLSLDLEQFTSHESVEFFEAQVELKLIGSQSDSIIKITPESRLSSFEIDIPFAVQKIEFDPEIVLLADHEIVQKQDVSKTFVFPNPADESLNIKIGNPRGGLQEVEVYDLTGKLIFESGELSNFRNFSINTTAWQAGVYIVKTTSNYGIDKTRLVIQ</sequence>
<comment type="cofactor">
    <cofactor evidence="2">
        <name>Zn(2+)</name>
        <dbReference type="ChEBI" id="CHEBI:29105"/>
    </cofactor>
</comment>
<dbReference type="InterPro" id="IPR026444">
    <property type="entry name" value="Secre_tail"/>
</dbReference>
<feature type="chain" id="PRO_5026670811" description="Aminopeptidase N" evidence="13">
    <location>
        <begin position="23"/>
        <end position="612"/>
    </location>
</feature>
<keyword evidence="6" id="KW-0031">Aminopeptidase</keyword>
<dbReference type="GO" id="GO:0005737">
    <property type="term" value="C:cytoplasm"/>
    <property type="evidence" value="ECO:0007669"/>
    <property type="project" value="TreeGrafter"/>
</dbReference>
<dbReference type="Proteomes" id="UP000435357">
    <property type="component" value="Unassembled WGS sequence"/>
</dbReference>
<dbReference type="GO" id="GO:0043171">
    <property type="term" value="P:peptide catabolic process"/>
    <property type="evidence" value="ECO:0007669"/>
    <property type="project" value="TreeGrafter"/>
</dbReference>
<keyword evidence="7" id="KW-0645">Protease</keyword>
<evidence type="ECO:0000256" key="9">
    <source>
        <dbReference type="ARBA" id="ARBA00022729"/>
    </source>
</evidence>
<evidence type="ECO:0000259" key="14">
    <source>
        <dbReference type="Pfam" id="PF01433"/>
    </source>
</evidence>
<dbReference type="Pfam" id="PF17900">
    <property type="entry name" value="Peptidase_M1_N"/>
    <property type="match status" value="1"/>
</dbReference>
<evidence type="ECO:0000256" key="11">
    <source>
        <dbReference type="ARBA" id="ARBA00022833"/>
    </source>
</evidence>
<dbReference type="Gene3D" id="2.60.40.1730">
    <property type="entry name" value="tricorn interacting facor f3 domain"/>
    <property type="match status" value="1"/>
</dbReference>
<evidence type="ECO:0000256" key="7">
    <source>
        <dbReference type="ARBA" id="ARBA00022670"/>
    </source>
</evidence>
<dbReference type="EC" id="3.4.11.2" evidence="4"/>
<dbReference type="RefSeq" id="WP_151168140.1">
    <property type="nucleotide sequence ID" value="NZ_WACR01000006.1"/>
</dbReference>
<feature type="signal peptide" evidence="13">
    <location>
        <begin position="1"/>
        <end position="22"/>
    </location>
</feature>
<evidence type="ECO:0000259" key="15">
    <source>
        <dbReference type="Pfam" id="PF17900"/>
    </source>
</evidence>
<evidence type="ECO:0000313" key="18">
    <source>
        <dbReference type="Proteomes" id="UP000435357"/>
    </source>
</evidence>
<dbReference type="GO" id="GO:0006508">
    <property type="term" value="P:proteolysis"/>
    <property type="evidence" value="ECO:0007669"/>
    <property type="project" value="UniProtKB-KW"/>
</dbReference>
<dbReference type="NCBIfam" id="TIGR04183">
    <property type="entry name" value="Por_Secre_tail"/>
    <property type="match status" value="1"/>
</dbReference>
<keyword evidence="11" id="KW-0862">Zinc</keyword>
<proteinExistence type="inferred from homology"/>
<evidence type="ECO:0000256" key="8">
    <source>
        <dbReference type="ARBA" id="ARBA00022723"/>
    </source>
</evidence>
<dbReference type="GO" id="GO:0070006">
    <property type="term" value="F:metalloaminopeptidase activity"/>
    <property type="evidence" value="ECO:0007669"/>
    <property type="project" value="TreeGrafter"/>
</dbReference>
<dbReference type="OrthoDB" id="100605at2"/>
<dbReference type="Gene3D" id="1.10.390.10">
    <property type="entry name" value="Neutral Protease Domain 2"/>
    <property type="match status" value="1"/>
</dbReference>
<evidence type="ECO:0000256" key="6">
    <source>
        <dbReference type="ARBA" id="ARBA00022438"/>
    </source>
</evidence>
<keyword evidence="9 13" id="KW-0732">Signal</keyword>
<dbReference type="InterPro" id="IPR042097">
    <property type="entry name" value="Aminopeptidase_N-like_N_sf"/>
</dbReference>
<dbReference type="InterPro" id="IPR014782">
    <property type="entry name" value="Peptidase_M1_dom"/>
</dbReference>
<dbReference type="GO" id="GO:0042277">
    <property type="term" value="F:peptide binding"/>
    <property type="evidence" value="ECO:0007669"/>
    <property type="project" value="TreeGrafter"/>
</dbReference>
<evidence type="ECO:0000256" key="1">
    <source>
        <dbReference type="ARBA" id="ARBA00000098"/>
    </source>
</evidence>
<dbReference type="GO" id="GO:0008270">
    <property type="term" value="F:zinc ion binding"/>
    <property type="evidence" value="ECO:0007669"/>
    <property type="project" value="InterPro"/>
</dbReference>
<dbReference type="PANTHER" id="PTHR11533">
    <property type="entry name" value="PROTEASE M1 ZINC METALLOPROTEASE"/>
    <property type="match status" value="1"/>
</dbReference>
<dbReference type="PANTHER" id="PTHR11533:SF174">
    <property type="entry name" value="PUROMYCIN-SENSITIVE AMINOPEPTIDASE-RELATED"/>
    <property type="match status" value="1"/>
</dbReference>
<keyword evidence="18" id="KW-1185">Reference proteome</keyword>
<comment type="similarity">
    <text evidence="3">Belongs to the peptidase M1 family.</text>
</comment>
<organism evidence="17 18">
    <name type="scientific">Salibacter halophilus</name>
    <dbReference type="NCBI Taxonomy" id="1803916"/>
    <lineage>
        <taxon>Bacteria</taxon>
        <taxon>Pseudomonadati</taxon>
        <taxon>Bacteroidota</taxon>
        <taxon>Flavobacteriia</taxon>
        <taxon>Flavobacteriales</taxon>
        <taxon>Salibacteraceae</taxon>
        <taxon>Salibacter</taxon>
    </lineage>
</organism>
<dbReference type="InterPro" id="IPR050344">
    <property type="entry name" value="Peptidase_M1_aminopeptidases"/>
</dbReference>
<evidence type="ECO:0000256" key="5">
    <source>
        <dbReference type="ARBA" id="ARBA00015611"/>
    </source>
</evidence>
<name>A0A6N6M4C0_9FLAO</name>
<dbReference type="Pfam" id="PF01433">
    <property type="entry name" value="Peptidase_M1"/>
    <property type="match status" value="1"/>
</dbReference>
<gene>
    <name evidence="17" type="ORF">F3059_08340</name>
</gene>
<dbReference type="InterPro" id="IPR045357">
    <property type="entry name" value="Aminopeptidase_N-like_N"/>
</dbReference>
<dbReference type="SUPFAM" id="SSF55486">
    <property type="entry name" value="Metalloproteases ('zincins'), catalytic domain"/>
    <property type="match status" value="1"/>
</dbReference>
<dbReference type="SUPFAM" id="SSF63737">
    <property type="entry name" value="Leukotriene A4 hydrolase N-terminal domain"/>
    <property type="match status" value="1"/>
</dbReference>
<evidence type="ECO:0000313" key="17">
    <source>
        <dbReference type="EMBL" id="KAB1064034.1"/>
    </source>
</evidence>
<evidence type="ECO:0000256" key="10">
    <source>
        <dbReference type="ARBA" id="ARBA00022801"/>
    </source>
</evidence>
<dbReference type="GO" id="GO:0016020">
    <property type="term" value="C:membrane"/>
    <property type="evidence" value="ECO:0007669"/>
    <property type="project" value="TreeGrafter"/>
</dbReference>
<evidence type="ECO:0000256" key="3">
    <source>
        <dbReference type="ARBA" id="ARBA00010136"/>
    </source>
</evidence>
<feature type="domain" description="Aminopeptidase N-like N-terminal" evidence="15">
    <location>
        <begin position="33"/>
        <end position="202"/>
    </location>
</feature>
<dbReference type="GO" id="GO:0016285">
    <property type="term" value="F:alanyl aminopeptidase activity"/>
    <property type="evidence" value="ECO:0007669"/>
    <property type="project" value="UniProtKB-EC"/>
</dbReference>
<feature type="domain" description="Peptidase M1 membrane alanine aminopeptidase" evidence="14">
    <location>
        <begin position="295"/>
        <end position="437"/>
    </location>
</feature>
<reference evidence="17 18" key="1">
    <citation type="submission" date="2019-09" db="EMBL/GenBank/DDBJ databases">
        <title>Genomes of Cryomorphaceae.</title>
        <authorList>
            <person name="Bowman J.P."/>
        </authorList>
    </citation>
    <scope>NUCLEOTIDE SEQUENCE [LARGE SCALE GENOMIC DNA]</scope>
    <source>
        <strain evidence="17 18">KCTC 52047</strain>
    </source>
</reference>
<comment type="caution">
    <text evidence="17">The sequence shown here is derived from an EMBL/GenBank/DDBJ whole genome shotgun (WGS) entry which is preliminary data.</text>
</comment>
<protein>
    <recommendedName>
        <fullName evidence="5">Aminopeptidase N</fullName>
        <ecNumber evidence="4">3.4.11.2</ecNumber>
    </recommendedName>
</protein>
<keyword evidence="8" id="KW-0479">Metal-binding</keyword>
<evidence type="ECO:0000256" key="13">
    <source>
        <dbReference type="SAM" id="SignalP"/>
    </source>
</evidence>
<keyword evidence="12" id="KW-0482">Metalloprotease</keyword>
<keyword evidence="10" id="KW-0378">Hydrolase</keyword>
<evidence type="ECO:0000256" key="4">
    <source>
        <dbReference type="ARBA" id="ARBA00012564"/>
    </source>
</evidence>